<dbReference type="PANTHER" id="PTHR10458:SF22">
    <property type="entry name" value="PEPTIDE DEFORMYLASE"/>
    <property type="match status" value="1"/>
</dbReference>
<dbReference type="HAMAP" id="MF_00163">
    <property type="entry name" value="Pep_deformylase"/>
    <property type="match status" value="1"/>
</dbReference>
<feature type="binding site" evidence="2">
    <location>
        <position position="134"/>
    </location>
    <ligand>
        <name>Fe cation</name>
        <dbReference type="ChEBI" id="CHEBI:24875"/>
    </ligand>
</feature>
<keyword evidence="2" id="KW-0378">Hydrolase</keyword>
<proteinExistence type="inferred from homology"/>
<dbReference type="PANTHER" id="PTHR10458">
    <property type="entry name" value="PEPTIDE DEFORMYLASE"/>
    <property type="match status" value="1"/>
</dbReference>
<organism evidence="3 4">
    <name type="scientific">Roseivivax marinus</name>
    <dbReference type="NCBI Taxonomy" id="1379903"/>
    <lineage>
        <taxon>Bacteria</taxon>
        <taxon>Pseudomonadati</taxon>
        <taxon>Pseudomonadota</taxon>
        <taxon>Alphaproteobacteria</taxon>
        <taxon>Rhodobacterales</taxon>
        <taxon>Roseobacteraceae</taxon>
        <taxon>Roseivivax</taxon>
    </lineage>
</organism>
<dbReference type="Proteomes" id="UP000019063">
    <property type="component" value="Unassembled WGS sequence"/>
</dbReference>
<sequence>MTVRPILRWPDPVLSRVCAPVGDRDVTGLVGDLFETMYAAPGRGLAAPQVGEVLRVFVMDATWKDGDMSPVACIDPEILWMSDDTVPMDEGCLSIPGVAATIQRPARIRLRWRGLDGAVHEADLDGAEARVALHEYDHLDGKVTFDRLEPEARAALEADYAAVPS</sequence>
<accession>W4HHC3</accession>
<reference evidence="3 4" key="1">
    <citation type="journal article" date="2014" name="Antonie Van Leeuwenhoek">
        <title>Roseivivax atlanticus sp. nov., isolated from surface seawater of the Atlantic Ocean.</title>
        <authorList>
            <person name="Li G."/>
            <person name="Lai Q."/>
            <person name="Liu X."/>
            <person name="Sun F."/>
            <person name="Shao Z."/>
        </authorList>
    </citation>
    <scope>NUCLEOTIDE SEQUENCE [LARGE SCALE GENOMIC DNA]</scope>
    <source>
        <strain evidence="3 4">22II-s10s</strain>
    </source>
</reference>
<comment type="catalytic activity">
    <reaction evidence="2">
        <text>N-terminal N-formyl-L-methionyl-[peptide] + H2O = N-terminal L-methionyl-[peptide] + formate</text>
        <dbReference type="Rhea" id="RHEA:24420"/>
        <dbReference type="Rhea" id="RHEA-COMP:10639"/>
        <dbReference type="Rhea" id="RHEA-COMP:10640"/>
        <dbReference type="ChEBI" id="CHEBI:15377"/>
        <dbReference type="ChEBI" id="CHEBI:15740"/>
        <dbReference type="ChEBI" id="CHEBI:49298"/>
        <dbReference type="ChEBI" id="CHEBI:64731"/>
        <dbReference type="EC" id="3.5.1.88"/>
    </reaction>
</comment>
<dbReference type="SUPFAM" id="SSF56420">
    <property type="entry name" value="Peptide deformylase"/>
    <property type="match status" value="1"/>
</dbReference>
<feature type="active site" evidence="2">
    <location>
        <position position="135"/>
    </location>
</feature>
<keyword evidence="2" id="KW-0648">Protein biosynthesis</keyword>
<dbReference type="GO" id="GO:0042586">
    <property type="term" value="F:peptide deformylase activity"/>
    <property type="evidence" value="ECO:0007669"/>
    <property type="project" value="UniProtKB-UniRule"/>
</dbReference>
<name>W4HHC3_9RHOB</name>
<dbReference type="EC" id="3.5.1.88" evidence="2"/>
<comment type="caution">
    <text evidence="3">The sequence shown here is derived from an EMBL/GenBank/DDBJ whole genome shotgun (WGS) entry which is preliminary data.</text>
</comment>
<feature type="binding site" evidence="2">
    <location>
        <position position="138"/>
    </location>
    <ligand>
        <name>Fe cation</name>
        <dbReference type="ChEBI" id="CHEBI:24875"/>
    </ligand>
</feature>
<gene>
    <name evidence="2" type="primary">def</name>
    <name evidence="3" type="ORF">ATO8_13692</name>
</gene>
<evidence type="ECO:0000313" key="3">
    <source>
        <dbReference type="EMBL" id="ETW12152.1"/>
    </source>
</evidence>
<dbReference type="EMBL" id="AQQW01000008">
    <property type="protein sequence ID" value="ETW12152.1"/>
    <property type="molecule type" value="Genomic_DNA"/>
</dbReference>
<dbReference type="InterPro" id="IPR023635">
    <property type="entry name" value="Peptide_deformylase"/>
</dbReference>
<keyword evidence="4" id="KW-1185">Reference proteome</keyword>
<dbReference type="Gene3D" id="3.90.45.10">
    <property type="entry name" value="Peptide deformylase"/>
    <property type="match status" value="1"/>
</dbReference>
<comment type="similarity">
    <text evidence="1 2">Belongs to the polypeptide deformylase family.</text>
</comment>
<dbReference type="GO" id="GO:0006412">
    <property type="term" value="P:translation"/>
    <property type="evidence" value="ECO:0007669"/>
    <property type="project" value="UniProtKB-UniRule"/>
</dbReference>
<dbReference type="InterPro" id="IPR036821">
    <property type="entry name" value="Peptide_deformylase_sf"/>
</dbReference>
<dbReference type="PRINTS" id="PR01576">
    <property type="entry name" value="PDEFORMYLASE"/>
</dbReference>
<dbReference type="AlphaFoldDB" id="W4HHC3"/>
<comment type="cofactor">
    <cofactor evidence="2">
        <name>Fe(2+)</name>
        <dbReference type="ChEBI" id="CHEBI:29033"/>
    </cofactor>
    <text evidence="2">Binds 1 Fe(2+) ion.</text>
</comment>
<evidence type="ECO:0000313" key="4">
    <source>
        <dbReference type="Proteomes" id="UP000019063"/>
    </source>
</evidence>
<protein>
    <recommendedName>
        <fullName evidence="2">Peptide deformylase</fullName>
        <shortName evidence="2">PDF</shortName>
        <ecNumber evidence="2">3.5.1.88</ecNumber>
    </recommendedName>
    <alternativeName>
        <fullName evidence="2">Polypeptide deformylase</fullName>
    </alternativeName>
</protein>
<dbReference type="CDD" id="cd00487">
    <property type="entry name" value="Pep_deformylase"/>
    <property type="match status" value="1"/>
</dbReference>
<evidence type="ECO:0000256" key="1">
    <source>
        <dbReference type="ARBA" id="ARBA00010759"/>
    </source>
</evidence>
<dbReference type="PATRIC" id="fig|1317118.6.peg.2817"/>
<dbReference type="NCBIfam" id="NF001159">
    <property type="entry name" value="PRK00150.1-3"/>
    <property type="match status" value="1"/>
</dbReference>
<comment type="function">
    <text evidence="2">Removes the formyl group from the N-terminal Met of newly synthesized proteins. Requires at least a dipeptide for an efficient rate of reaction. N-terminal L-methionine is a prerequisite for activity but the enzyme has broad specificity at other positions.</text>
</comment>
<dbReference type="eggNOG" id="COG0242">
    <property type="taxonomic scope" value="Bacteria"/>
</dbReference>
<dbReference type="STRING" id="1379903.ATO8_13692"/>
<dbReference type="RefSeq" id="WP_043845151.1">
    <property type="nucleotide sequence ID" value="NZ_AQQW01000008.1"/>
</dbReference>
<dbReference type="GO" id="GO:0046872">
    <property type="term" value="F:metal ion binding"/>
    <property type="evidence" value="ECO:0007669"/>
    <property type="project" value="UniProtKB-KW"/>
</dbReference>
<feature type="binding site" evidence="2">
    <location>
        <position position="92"/>
    </location>
    <ligand>
        <name>Fe cation</name>
        <dbReference type="ChEBI" id="CHEBI:24875"/>
    </ligand>
</feature>
<keyword evidence="2" id="KW-0408">Iron</keyword>
<keyword evidence="2" id="KW-0479">Metal-binding</keyword>
<dbReference type="Pfam" id="PF01327">
    <property type="entry name" value="Pep_deformylase"/>
    <property type="match status" value="1"/>
</dbReference>
<evidence type="ECO:0000256" key="2">
    <source>
        <dbReference type="HAMAP-Rule" id="MF_00163"/>
    </source>
</evidence>
<dbReference type="PIRSF" id="PIRSF004749">
    <property type="entry name" value="Pep_def"/>
    <property type="match status" value="1"/>
</dbReference>